<keyword evidence="9 11" id="KW-0057">Aromatic amino acid biosynthesis</keyword>
<dbReference type="PROSITE" id="PS00787">
    <property type="entry name" value="CHORISMATE_SYNTHASE_1"/>
    <property type="match status" value="1"/>
</dbReference>
<dbReference type="GO" id="GO:0004107">
    <property type="term" value="F:chorismate synthase activity"/>
    <property type="evidence" value="ECO:0007669"/>
    <property type="project" value="UniProtKB-UniRule"/>
</dbReference>
<feature type="binding site" evidence="11">
    <location>
        <begin position="299"/>
        <end position="303"/>
    </location>
    <ligand>
        <name>FMN</name>
        <dbReference type="ChEBI" id="CHEBI:58210"/>
    </ligand>
</feature>
<keyword evidence="4 11" id="KW-0028">Amino-acid biosynthesis</keyword>
<evidence type="ECO:0000256" key="10">
    <source>
        <dbReference type="ARBA" id="ARBA00023239"/>
    </source>
</evidence>
<comment type="subunit">
    <text evidence="11">Homotetramer.</text>
</comment>
<dbReference type="PIRSF" id="PIRSF001456">
    <property type="entry name" value="Chorismate_synth"/>
    <property type="match status" value="1"/>
</dbReference>
<keyword evidence="10 11" id="KW-0456">Lyase</keyword>
<keyword evidence="6 11" id="KW-0288">FMN</keyword>
<evidence type="ECO:0000256" key="5">
    <source>
        <dbReference type="ARBA" id="ARBA00022630"/>
    </source>
</evidence>
<dbReference type="RefSeq" id="WP_227614302.1">
    <property type="nucleotide sequence ID" value="NZ_JAJEPR010000004.1"/>
</dbReference>
<dbReference type="PROSITE" id="PS00788">
    <property type="entry name" value="CHORISMATE_SYNTHASE_2"/>
    <property type="match status" value="1"/>
</dbReference>
<dbReference type="GO" id="GO:0005829">
    <property type="term" value="C:cytosol"/>
    <property type="evidence" value="ECO:0007669"/>
    <property type="project" value="TreeGrafter"/>
</dbReference>
<accession>A0AAE3J4Z7</accession>
<proteinExistence type="inferred from homology"/>
<organism evidence="13 14">
    <name type="scientific">Fusicatenibacter faecihominis</name>
    <dbReference type="NCBI Taxonomy" id="2881276"/>
    <lineage>
        <taxon>Bacteria</taxon>
        <taxon>Bacillati</taxon>
        <taxon>Bacillota</taxon>
        <taxon>Clostridia</taxon>
        <taxon>Lachnospirales</taxon>
        <taxon>Lachnospiraceae</taxon>
        <taxon>Fusicatenibacter</taxon>
    </lineage>
</organism>
<dbReference type="PANTHER" id="PTHR21085">
    <property type="entry name" value="CHORISMATE SYNTHASE"/>
    <property type="match status" value="1"/>
</dbReference>
<dbReference type="GO" id="GO:0010181">
    <property type="term" value="F:FMN binding"/>
    <property type="evidence" value="ECO:0007669"/>
    <property type="project" value="TreeGrafter"/>
</dbReference>
<comment type="function">
    <text evidence="11">Catalyzes the anti-1,4-elimination of the C-3 phosphate and the C-6 proR hydrogen from 5-enolpyruvylshikimate-3-phosphate (EPSP) to yield chorismate, which is the branch point compound that serves as the starting substrate for the three terminal pathways of aromatic amino acid biosynthesis. This reaction introduces a second double bond into the aromatic ring system.</text>
</comment>
<evidence type="ECO:0000256" key="2">
    <source>
        <dbReference type="ARBA" id="ARBA00008014"/>
    </source>
</evidence>
<dbReference type="EC" id="4.2.3.5" evidence="3 11"/>
<evidence type="ECO:0000256" key="3">
    <source>
        <dbReference type="ARBA" id="ARBA00013036"/>
    </source>
</evidence>
<feature type="binding site" evidence="11">
    <location>
        <position position="54"/>
    </location>
    <ligand>
        <name>NADP(+)</name>
        <dbReference type="ChEBI" id="CHEBI:58349"/>
    </ligand>
</feature>
<dbReference type="HAMAP" id="MF_00300">
    <property type="entry name" value="Chorismate_synth"/>
    <property type="match status" value="1"/>
</dbReference>
<evidence type="ECO:0000256" key="8">
    <source>
        <dbReference type="ARBA" id="ARBA00022857"/>
    </source>
</evidence>
<evidence type="ECO:0000256" key="7">
    <source>
        <dbReference type="ARBA" id="ARBA00022827"/>
    </source>
</evidence>
<comment type="caution">
    <text evidence="11">Lacks conserved residue(s) required for the propagation of feature annotation.</text>
</comment>
<dbReference type="Pfam" id="PF01264">
    <property type="entry name" value="Chorismate_synt"/>
    <property type="match status" value="1"/>
</dbReference>
<feature type="binding site" evidence="11">
    <location>
        <begin position="125"/>
        <end position="127"/>
    </location>
    <ligand>
        <name>FMN</name>
        <dbReference type="ChEBI" id="CHEBI:58210"/>
    </ligand>
</feature>
<feature type="binding site" evidence="11">
    <location>
        <position position="284"/>
    </location>
    <ligand>
        <name>FMN</name>
        <dbReference type="ChEBI" id="CHEBI:58210"/>
    </ligand>
</feature>
<dbReference type="GO" id="GO:0009423">
    <property type="term" value="P:chorismate biosynthetic process"/>
    <property type="evidence" value="ECO:0007669"/>
    <property type="project" value="UniProtKB-UniRule"/>
</dbReference>
<evidence type="ECO:0000256" key="6">
    <source>
        <dbReference type="ARBA" id="ARBA00022643"/>
    </source>
</evidence>
<keyword evidence="14" id="KW-1185">Reference proteome</keyword>
<dbReference type="AlphaFoldDB" id="A0AAE3J4Z7"/>
<dbReference type="GO" id="GO:0008652">
    <property type="term" value="P:amino acid biosynthetic process"/>
    <property type="evidence" value="ECO:0007669"/>
    <property type="project" value="UniProtKB-KW"/>
</dbReference>
<comment type="caution">
    <text evidence="13">The sequence shown here is derived from an EMBL/GenBank/DDBJ whole genome shotgun (WGS) entry which is preliminary data.</text>
</comment>
<dbReference type="Proteomes" id="UP001197875">
    <property type="component" value="Unassembled WGS sequence"/>
</dbReference>
<dbReference type="InterPro" id="IPR035904">
    <property type="entry name" value="Chorismate_synth_AroC_sf"/>
</dbReference>
<dbReference type="EMBL" id="JAJEPR010000004">
    <property type="protein sequence ID" value="MCC2188817.1"/>
    <property type="molecule type" value="Genomic_DNA"/>
</dbReference>
<keyword evidence="5 11" id="KW-0285">Flavoprotein</keyword>
<keyword evidence="8 11" id="KW-0521">NADP</keyword>
<sequence>MSGSTYGTIFRITTWGESHGAGVGVVVDGCPAGLSLTEADIQVFLDRRKPGTSRYSTPRKEGDQVEILSGVFEGKTTGTPISLLVRNTSQRSADYSEIASYYRPGHADMTYDMKYGFRDYRGGGRSSGRETIGRVAAGAIAVKILNSLGIQLFTYTRSIGPVKIHPERFQIEETSLNPLCMPDAAAAQEASEYLDGLMKEGDSAGGVIECIIRGMKPGVGDPAFEKLNANLGKAILSIGAVKGFEIGDGFAVARARGSQNNDPYAYTSDGTLEKLANHSGGILGGISDGSDIIFRAAIKPTPSISMEQDTVNKSGENIRVRIKGRHDPIIVPRAVVVVEAMAAITLLDMLFASIPSRMDNLIRFFNK</sequence>
<name>A0AAE3J4Z7_9FIRM</name>
<dbReference type="NCBIfam" id="TIGR00033">
    <property type="entry name" value="aroC"/>
    <property type="match status" value="1"/>
</dbReference>
<evidence type="ECO:0000256" key="1">
    <source>
        <dbReference type="ARBA" id="ARBA00005044"/>
    </source>
</evidence>
<protein>
    <recommendedName>
        <fullName evidence="3 11">Chorismate synthase</fullName>
        <shortName evidence="11">CS</shortName>
        <ecNumber evidence="3 11">4.2.3.5</ecNumber>
    </recommendedName>
    <alternativeName>
        <fullName evidence="11">5-enolpyruvylshikimate-3-phosphate phospholyase</fullName>
    </alternativeName>
</protein>
<gene>
    <name evidence="11 13" type="primary">aroC</name>
    <name evidence="13" type="ORF">LKD71_03095</name>
</gene>
<evidence type="ECO:0000256" key="11">
    <source>
        <dbReference type="HAMAP-Rule" id="MF_00300"/>
    </source>
</evidence>
<feature type="binding site" evidence="11">
    <location>
        <position position="48"/>
    </location>
    <ligand>
        <name>NADP(+)</name>
        <dbReference type="ChEBI" id="CHEBI:58349"/>
    </ligand>
</feature>
<feature type="binding site" evidence="11">
    <location>
        <position position="325"/>
    </location>
    <ligand>
        <name>FMN</name>
        <dbReference type="ChEBI" id="CHEBI:58210"/>
    </ligand>
</feature>
<evidence type="ECO:0000256" key="9">
    <source>
        <dbReference type="ARBA" id="ARBA00023141"/>
    </source>
</evidence>
<comment type="similarity">
    <text evidence="2 11 12">Belongs to the chorismate synthase family.</text>
</comment>
<evidence type="ECO:0000256" key="12">
    <source>
        <dbReference type="RuleBase" id="RU000605"/>
    </source>
</evidence>
<evidence type="ECO:0000313" key="14">
    <source>
        <dbReference type="Proteomes" id="UP001197875"/>
    </source>
</evidence>
<dbReference type="Gene3D" id="3.60.150.10">
    <property type="entry name" value="Chorismate synthase AroC"/>
    <property type="match status" value="1"/>
</dbReference>
<dbReference type="InterPro" id="IPR000453">
    <property type="entry name" value="Chorismate_synth"/>
</dbReference>
<dbReference type="CDD" id="cd07304">
    <property type="entry name" value="Chorismate_synthase"/>
    <property type="match status" value="1"/>
</dbReference>
<evidence type="ECO:0000256" key="4">
    <source>
        <dbReference type="ARBA" id="ARBA00022605"/>
    </source>
</evidence>
<evidence type="ECO:0000313" key="13">
    <source>
        <dbReference type="EMBL" id="MCC2188817.1"/>
    </source>
</evidence>
<comment type="cofactor">
    <cofactor evidence="11 12">
        <name>FMNH2</name>
        <dbReference type="ChEBI" id="CHEBI:57618"/>
    </cofactor>
    <text evidence="11 12">Reduced FMN (FMNH(2)).</text>
</comment>
<dbReference type="NCBIfam" id="NF003793">
    <property type="entry name" value="PRK05382.1"/>
    <property type="match status" value="1"/>
</dbReference>
<reference evidence="13 14" key="1">
    <citation type="submission" date="2021-10" db="EMBL/GenBank/DDBJ databases">
        <title>Anaerobic single-cell dispensing facilitates the cultivation of human gut bacteria.</title>
        <authorList>
            <person name="Afrizal A."/>
        </authorList>
    </citation>
    <scope>NUCLEOTIDE SEQUENCE [LARGE SCALE GENOMIC DNA]</scope>
    <source>
        <strain evidence="13 14">CLA-AA-H277</strain>
    </source>
</reference>
<dbReference type="GO" id="GO:0009073">
    <property type="term" value="P:aromatic amino acid family biosynthetic process"/>
    <property type="evidence" value="ECO:0007669"/>
    <property type="project" value="UniProtKB-KW"/>
</dbReference>
<dbReference type="InterPro" id="IPR020541">
    <property type="entry name" value="Chorismate_synthase_CS"/>
</dbReference>
<keyword evidence="7 11" id="KW-0274">FAD</keyword>
<dbReference type="SUPFAM" id="SSF103263">
    <property type="entry name" value="Chorismate synthase, AroC"/>
    <property type="match status" value="1"/>
</dbReference>
<comment type="pathway">
    <text evidence="1 11 12">Metabolic intermediate biosynthesis; chorismate biosynthesis; chorismate from D-erythrose 4-phosphate and phosphoenolpyruvate: step 7/7.</text>
</comment>
<dbReference type="PANTHER" id="PTHR21085:SF0">
    <property type="entry name" value="CHORISMATE SYNTHASE"/>
    <property type="match status" value="1"/>
</dbReference>
<comment type="catalytic activity">
    <reaction evidence="11 12">
        <text>5-O-(1-carboxyvinyl)-3-phosphoshikimate = chorismate + phosphate</text>
        <dbReference type="Rhea" id="RHEA:21020"/>
        <dbReference type="ChEBI" id="CHEBI:29748"/>
        <dbReference type="ChEBI" id="CHEBI:43474"/>
        <dbReference type="ChEBI" id="CHEBI:57701"/>
        <dbReference type="EC" id="4.2.3.5"/>
    </reaction>
</comment>